<feature type="domain" description="Protein kinase" evidence="18">
    <location>
        <begin position="483"/>
        <end position="780"/>
    </location>
</feature>
<dbReference type="InterPro" id="IPR001245">
    <property type="entry name" value="Ser-Thr/Tyr_kinase_cat_dom"/>
</dbReference>
<dbReference type="InterPro" id="IPR011009">
    <property type="entry name" value="Kinase-like_dom_sf"/>
</dbReference>
<dbReference type="PANTHER" id="PTHR45707">
    <property type="entry name" value="C2 CALCIUM/LIPID-BINDING PLANT PHOSPHORIBOSYLTRANSFERASE FAMILY PROTEIN"/>
    <property type="match status" value="1"/>
</dbReference>
<dbReference type="FunFam" id="1.10.510.10:FF:000625">
    <property type="entry name" value="Cysteine-rich receptor-like protein kinase 6"/>
    <property type="match status" value="1"/>
</dbReference>
<keyword evidence="7" id="KW-0812">Transmembrane</keyword>
<evidence type="ECO:0000256" key="2">
    <source>
        <dbReference type="ARBA" id="ARBA00008536"/>
    </source>
</evidence>
<dbReference type="FunFam" id="3.30.200.20:FF:000465">
    <property type="entry name" value="Cysteine-rich receptor-like protein kinase 6"/>
    <property type="match status" value="1"/>
</dbReference>
<dbReference type="PANTHER" id="PTHR45707:SF76">
    <property type="entry name" value="PROTEIN KINASE DOMAIN-CONTAINING PROTEIN"/>
    <property type="match status" value="1"/>
</dbReference>
<evidence type="ECO:0000256" key="10">
    <source>
        <dbReference type="ARBA" id="ARBA00022777"/>
    </source>
</evidence>
<keyword evidence="5" id="KW-0723">Serine/threonine-protein kinase</keyword>
<dbReference type="InterPro" id="IPR017441">
    <property type="entry name" value="Protein_kinase_ATP_BS"/>
</dbReference>
<dbReference type="InterPro" id="IPR008271">
    <property type="entry name" value="Ser/Thr_kinase_AS"/>
</dbReference>
<dbReference type="FunFam" id="1.10.510.10:FF:000240">
    <property type="entry name" value="Lectin-domain containing receptor kinase A4.3"/>
    <property type="match status" value="1"/>
</dbReference>
<comment type="similarity">
    <text evidence="3">In the C-terminal section; belongs to the protein kinase superfamily. Ser/Thr protein kinase family.</text>
</comment>
<dbReference type="Gramene" id="TraesCS2D03G1313300.4">
    <property type="protein sequence ID" value="TraesCS2D03G1313300.4.CDS"/>
    <property type="gene ID" value="TraesCS2D03G1313300"/>
</dbReference>
<dbReference type="Gramene" id="TraesKAR2D01G0472070.2">
    <property type="protein sequence ID" value="cds.TraesKAR2D01G0472070.2"/>
    <property type="gene ID" value="TraesKAR2D01G0472070"/>
</dbReference>
<keyword evidence="6" id="KW-0808">Transferase</keyword>
<dbReference type="SUPFAM" id="SSF56112">
    <property type="entry name" value="Protein kinase-like (PK-like)"/>
    <property type="match status" value="2"/>
</dbReference>
<dbReference type="AlphaFoldDB" id="A0A3B6DRF6"/>
<evidence type="ECO:0000256" key="3">
    <source>
        <dbReference type="ARBA" id="ARBA00010217"/>
    </source>
</evidence>
<dbReference type="GO" id="GO:0005886">
    <property type="term" value="C:plasma membrane"/>
    <property type="evidence" value="ECO:0000318"/>
    <property type="project" value="GO_Central"/>
</dbReference>
<feature type="binding site" evidence="16">
    <location>
        <position position="112"/>
    </location>
    <ligand>
        <name>ATP</name>
        <dbReference type="ChEBI" id="CHEBI:30616"/>
    </ligand>
</feature>
<dbReference type="Gramene" id="TraesRN2D0101297900.4">
    <property type="protein sequence ID" value="TraesRN2D0101297900.4"/>
    <property type="gene ID" value="TraesRN2D0101297900"/>
</dbReference>
<feature type="compositionally biased region" description="Polar residues" evidence="17">
    <location>
        <begin position="380"/>
        <end position="396"/>
    </location>
</feature>
<sequence>MTTLDPDPLWLSFHYHDAPHWRLIDPHIDIFVTILNSSFKLVGRKDLSCTTTSKDNPTDEMSRCEAMEPTSMPLKLLEKITNNFSEERVLGHGAYGKVYRGVHDDRGDIAVKLLHNSMQTIDDKQFIHEFDNLMMLKHPNIVRFVGYCYETQRQHIQFEGRVVFGETTYKALCFEYMPKGSLQKHLSDECNGLDWQTRYNIIKGACEGLKYLHEGFEKPFYHLDLKPDNILLDENMTPKLADFGLSKLVGEEQTRITQSPIAGTLGYMAPEYLSESKVSKKLDIFSLGVVMTKIIAGPNGQTIYAEIPYKQFLDQVQGNWRKRLQTPWSSPESLEALCQQVKRCTEIALTCMEIDRHKRPSIVDIIHDLDQTEKNIENINSYEQDPSPPLDSSSNVVEPVASAPPTTPSPPPFLTQSYIGSSTPCPRPPPKNSPVMTPPPPPPPVPRGGIMELFGTFMHRKAKISGHGQRFTYNELASATHDFSKTQKLEEGAFWTVYKGTLTLQDKQGKKQEVSVAIKKNKHGMSDEAREAFKNEIDIMSPLNHHNIIRLVGWCDKRNNLLLVYELLEDRNLEAHLYGHGAHMDAEHSSARSPGSGFVLDWRKRYNILIGIASGLEYLHTKCMKCILHRDIKPENVMLDSGFNAKLCGFGLVMQLNHAMTSRSMDNIIKSQVYMDPAYRQNVGGNRESDVYSFGVLLLEVICGVKPKLTSIDKGTKNSLVEMVRECQERDAILDAADQRLRGEFDEEIKGVLFIGLRCVETRHGDRPTIEIVLDRLVSLTAK</sequence>
<dbReference type="InterPro" id="IPR000719">
    <property type="entry name" value="Prot_kinase_dom"/>
</dbReference>
<dbReference type="EnsemblPlants" id="TraesCS2D02G579800.2">
    <property type="protein sequence ID" value="TraesCS2D02G579800.2"/>
    <property type="gene ID" value="TraesCS2D02G579800"/>
</dbReference>
<keyword evidence="12" id="KW-1133">Transmembrane helix</keyword>
<dbReference type="STRING" id="4565.A0A3B6DRF6"/>
<name>A0A3B6DRF6_WHEAT</name>
<evidence type="ECO:0000256" key="12">
    <source>
        <dbReference type="ARBA" id="ARBA00022989"/>
    </source>
</evidence>
<keyword evidence="15" id="KW-0325">Glycoprotein</keyword>
<dbReference type="PROSITE" id="PS00108">
    <property type="entry name" value="PROTEIN_KINASE_ST"/>
    <property type="match status" value="2"/>
</dbReference>
<dbReference type="Proteomes" id="UP000019116">
    <property type="component" value="Chromosome 2D"/>
</dbReference>
<feature type="region of interest" description="Disordered" evidence="17">
    <location>
        <begin position="380"/>
        <end position="442"/>
    </location>
</feature>
<dbReference type="Pfam" id="PF07714">
    <property type="entry name" value="PK_Tyr_Ser-Thr"/>
    <property type="match status" value="1"/>
</dbReference>
<dbReference type="GO" id="GO:0002229">
    <property type="term" value="P:defense response to oomycetes"/>
    <property type="evidence" value="ECO:0007669"/>
    <property type="project" value="UniProtKB-ARBA"/>
</dbReference>
<reference evidence="19" key="1">
    <citation type="submission" date="2018-08" db="EMBL/GenBank/DDBJ databases">
        <authorList>
            <person name="Rossello M."/>
        </authorList>
    </citation>
    <scope>NUCLEOTIDE SEQUENCE [LARGE SCALE GENOMIC DNA]</scope>
    <source>
        <strain evidence="19">cv. Chinese Spring</strain>
    </source>
</reference>
<evidence type="ECO:0000256" key="16">
    <source>
        <dbReference type="PROSITE-ProRule" id="PRU10141"/>
    </source>
</evidence>
<keyword evidence="9 16" id="KW-0547">Nucleotide-binding</keyword>
<evidence type="ECO:0000256" key="11">
    <source>
        <dbReference type="ARBA" id="ARBA00022840"/>
    </source>
</evidence>
<evidence type="ECO:0000256" key="8">
    <source>
        <dbReference type="ARBA" id="ARBA00022729"/>
    </source>
</evidence>
<proteinExistence type="inferred from homology"/>
<evidence type="ECO:0000256" key="9">
    <source>
        <dbReference type="ARBA" id="ARBA00022741"/>
    </source>
</evidence>
<keyword evidence="20" id="KW-1185">Reference proteome</keyword>
<dbReference type="PROSITE" id="PS50011">
    <property type="entry name" value="PROTEIN_KINASE_DOM"/>
    <property type="match status" value="2"/>
</dbReference>
<dbReference type="Gene3D" id="1.10.510.10">
    <property type="entry name" value="Transferase(Phosphotransferase) domain 1"/>
    <property type="match status" value="2"/>
</dbReference>
<evidence type="ECO:0000256" key="15">
    <source>
        <dbReference type="ARBA" id="ARBA00023180"/>
    </source>
</evidence>
<evidence type="ECO:0000256" key="14">
    <source>
        <dbReference type="ARBA" id="ARBA00023170"/>
    </source>
</evidence>
<evidence type="ECO:0000256" key="17">
    <source>
        <dbReference type="SAM" id="MobiDB-lite"/>
    </source>
</evidence>
<keyword evidence="8" id="KW-0732">Signal</keyword>
<dbReference type="GO" id="GO:0004674">
    <property type="term" value="F:protein serine/threonine kinase activity"/>
    <property type="evidence" value="ECO:0007669"/>
    <property type="project" value="UniProtKB-KW"/>
</dbReference>
<dbReference type="SMR" id="A0A3B6DRF6"/>
<dbReference type="PROSITE" id="PS00107">
    <property type="entry name" value="PROTEIN_KINASE_ATP"/>
    <property type="match status" value="1"/>
</dbReference>
<keyword evidence="13" id="KW-0472">Membrane</keyword>
<organism evidence="19">
    <name type="scientific">Triticum aestivum</name>
    <name type="common">Wheat</name>
    <dbReference type="NCBI Taxonomy" id="4565"/>
    <lineage>
        <taxon>Eukaryota</taxon>
        <taxon>Viridiplantae</taxon>
        <taxon>Streptophyta</taxon>
        <taxon>Embryophyta</taxon>
        <taxon>Tracheophyta</taxon>
        <taxon>Spermatophyta</taxon>
        <taxon>Magnoliopsida</taxon>
        <taxon>Liliopsida</taxon>
        <taxon>Poales</taxon>
        <taxon>Poaceae</taxon>
        <taxon>BOP clade</taxon>
        <taxon>Pooideae</taxon>
        <taxon>Triticodae</taxon>
        <taxon>Triticeae</taxon>
        <taxon>Triticinae</taxon>
        <taxon>Triticum</taxon>
    </lineage>
</organism>
<keyword evidence="14" id="KW-0675">Receptor</keyword>
<dbReference type="OrthoDB" id="693672at2759"/>
<dbReference type="Gene3D" id="3.30.200.20">
    <property type="entry name" value="Phosphorylase Kinase, domain 1"/>
    <property type="match status" value="2"/>
</dbReference>
<evidence type="ECO:0000256" key="7">
    <source>
        <dbReference type="ARBA" id="ARBA00022692"/>
    </source>
</evidence>
<evidence type="ECO:0000256" key="1">
    <source>
        <dbReference type="ARBA" id="ARBA00004251"/>
    </source>
</evidence>
<evidence type="ECO:0000313" key="20">
    <source>
        <dbReference type="Proteomes" id="UP000019116"/>
    </source>
</evidence>
<feature type="domain" description="Protein kinase" evidence="18">
    <location>
        <begin position="84"/>
        <end position="370"/>
    </location>
</feature>
<evidence type="ECO:0000313" key="19">
    <source>
        <dbReference type="EnsemblPlants" id="TraesCS2D02G579800.2"/>
    </source>
</evidence>
<keyword evidence="10" id="KW-0418">Kinase</keyword>
<evidence type="ECO:0000259" key="18">
    <source>
        <dbReference type="PROSITE" id="PS50011"/>
    </source>
</evidence>
<comment type="similarity">
    <text evidence="2">In the N-terminal section; belongs to the leguminous lectin family.</text>
</comment>
<dbReference type="GO" id="GO:0005524">
    <property type="term" value="F:ATP binding"/>
    <property type="evidence" value="ECO:0007669"/>
    <property type="project" value="UniProtKB-UniRule"/>
</dbReference>
<protein>
    <recommendedName>
        <fullName evidence="18">Protein kinase domain-containing protein</fullName>
    </recommendedName>
</protein>
<dbReference type="PaxDb" id="4565-Traes_2DL_6DD26086D.2"/>
<dbReference type="SMART" id="SM00220">
    <property type="entry name" value="S_TKc"/>
    <property type="match status" value="2"/>
</dbReference>
<accession>A0A3B6DRF6</accession>
<dbReference type="Gramene" id="TraesCS2D02G579800.2">
    <property type="protein sequence ID" value="TraesCS2D02G579800.2"/>
    <property type="gene ID" value="TraesCS2D02G579800"/>
</dbReference>
<comment type="subcellular location">
    <subcellularLocation>
        <location evidence="1">Cell membrane</location>
        <topology evidence="1">Single-pass type I membrane protein</topology>
    </subcellularLocation>
</comment>
<feature type="compositionally biased region" description="Pro residues" evidence="17">
    <location>
        <begin position="425"/>
        <end position="442"/>
    </location>
</feature>
<keyword evidence="11 16" id="KW-0067">ATP-binding</keyword>
<evidence type="ECO:0000256" key="6">
    <source>
        <dbReference type="ARBA" id="ARBA00022679"/>
    </source>
</evidence>
<evidence type="ECO:0000256" key="13">
    <source>
        <dbReference type="ARBA" id="ARBA00023136"/>
    </source>
</evidence>
<feature type="compositionally biased region" description="Polar residues" evidence="17">
    <location>
        <begin position="414"/>
        <end position="424"/>
    </location>
</feature>
<dbReference type="Gramene" id="TraesLDM2D03G01304250.1">
    <property type="protein sequence ID" value="TraesLDM2D03G01304250.1"/>
    <property type="gene ID" value="TraesLDM2D03G01304250"/>
</dbReference>
<keyword evidence="4" id="KW-1003">Cell membrane</keyword>
<evidence type="ECO:0000256" key="4">
    <source>
        <dbReference type="ARBA" id="ARBA00022475"/>
    </source>
</evidence>
<evidence type="ECO:0000256" key="5">
    <source>
        <dbReference type="ARBA" id="ARBA00022527"/>
    </source>
</evidence>
<reference evidence="19" key="2">
    <citation type="submission" date="2018-10" db="UniProtKB">
        <authorList>
            <consortium name="EnsemblPlants"/>
        </authorList>
    </citation>
    <scope>IDENTIFICATION</scope>
</reference>
<dbReference type="Pfam" id="PF00069">
    <property type="entry name" value="Pkinase"/>
    <property type="match status" value="1"/>
</dbReference>